<feature type="coiled-coil region" evidence="1">
    <location>
        <begin position="1304"/>
        <end position="1338"/>
    </location>
</feature>
<feature type="transmembrane region" description="Helical" evidence="3">
    <location>
        <begin position="730"/>
        <end position="751"/>
    </location>
</feature>
<feature type="transmembrane region" description="Helical" evidence="3">
    <location>
        <begin position="758"/>
        <end position="782"/>
    </location>
</feature>
<keyword evidence="3" id="KW-0472">Membrane</keyword>
<keyword evidence="6" id="KW-1185">Reference proteome</keyword>
<name>A0ABS5QA02_9PROT</name>
<feature type="coiled-coil region" evidence="1">
    <location>
        <begin position="369"/>
        <end position="413"/>
    </location>
</feature>
<evidence type="ECO:0000256" key="3">
    <source>
        <dbReference type="SAM" id="Phobius"/>
    </source>
</evidence>
<keyword evidence="1" id="KW-0175">Coiled coil</keyword>
<keyword evidence="3" id="KW-1133">Transmembrane helix</keyword>
<feature type="region of interest" description="Disordered" evidence="2">
    <location>
        <begin position="530"/>
        <end position="557"/>
    </location>
</feature>
<reference evidence="5 6" key="1">
    <citation type="submission" date="2021-05" db="EMBL/GenBank/DDBJ databases">
        <title>Roseococcus sp. XZZS9, whole genome shotgun sequencing project.</title>
        <authorList>
            <person name="Zhao G."/>
            <person name="Shen L."/>
        </authorList>
    </citation>
    <scope>NUCLEOTIDE SEQUENCE [LARGE SCALE GENOMIC DNA]</scope>
    <source>
        <strain evidence="5 6">XZZS9</strain>
    </source>
</reference>
<evidence type="ECO:0000256" key="1">
    <source>
        <dbReference type="SAM" id="Coils"/>
    </source>
</evidence>
<feature type="domain" description="Tape measure protein N-terminal" evidence="4">
    <location>
        <begin position="91"/>
        <end position="280"/>
    </location>
</feature>
<feature type="coiled-coil region" evidence="1">
    <location>
        <begin position="480"/>
        <end position="507"/>
    </location>
</feature>
<protein>
    <submittedName>
        <fullName evidence="5">Tape measure protein</fullName>
    </submittedName>
</protein>
<dbReference type="RefSeq" id="WP_213669152.1">
    <property type="nucleotide sequence ID" value="NZ_JAHCDA010000001.1"/>
</dbReference>
<organism evidence="5 6">
    <name type="scientific">Roseococcus pinisoli</name>
    <dbReference type="NCBI Taxonomy" id="2835040"/>
    <lineage>
        <taxon>Bacteria</taxon>
        <taxon>Pseudomonadati</taxon>
        <taxon>Pseudomonadota</taxon>
        <taxon>Alphaproteobacteria</taxon>
        <taxon>Acetobacterales</taxon>
        <taxon>Roseomonadaceae</taxon>
        <taxon>Roseococcus</taxon>
    </lineage>
</organism>
<dbReference type="NCBIfam" id="TIGR02675">
    <property type="entry name" value="tape_meas_nterm"/>
    <property type="match status" value="1"/>
</dbReference>
<proteinExistence type="predicted"/>
<comment type="caution">
    <text evidence="5">The sequence shown here is derived from an EMBL/GenBank/DDBJ whole genome shotgun (WGS) entry which is preliminary data.</text>
</comment>
<dbReference type="Pfam" id="PF20155">
    <property type="entry name" value="TMP_3"/>
    <property type="match status" value="1"/>
</dbReference>
<evidence type="ECO:0000313" key="6">
    <source>
        <dbReference type="Proteomes" id="UP000766336"/>
    </source>
</evidence>
<feature type="compositionally biased region" description="Basic and acidic residues" evidence="2">
    <location>
        <begin position="537"/>
        <end position="556"/>
    </location>
</feature>
<evidence type="ECO:0000313" key="5">
    <source>
        <dbReference type="EMBL" id="MBS7810539.1"/>
    </source>
</evidence>
<dbReference type="InterPro" id="IPR013491">
    <property type="entry name" value="Tape_meas_N"/>
</dbReference>
<evidence type="ECO:0000256" key="2">
    <source>
        <dbReference type="SAM" id="MobiDB-lite"/>
    </source>
</evidence>
<accession>A0ABS5QA02</accession>
<dbReference type="Proteomes" id="UP000766336">
    <property type="component" value="Unassembled WGS sequence"/>
</dbReference>
<keyword evidence="3" id="KW-0812">Transmembrane</keyword>
<gene>
    <name evidence="5" type="ORF">KHU32_06295</name>
</gene>
<sequence>MSGSAARTVVIRLAVQDDDVRKKLEALGERGEVSLKQIEKAANDASPGMLRLASVTDGVSRSMGGFGAALISPTAAVSALTTAAVGAGIAIAKVGDEMVQTQARLTAATGSAEAAGRVLADLTKLGQQTGVSVSESAGAFARFAIAAREVGATNTQLVALVRTVQQAGIIAGASTQETTATVLQLGQALASGRLQGDELRSIMESMPNLAEALARALNVSVGRLREMGSEGKLTAEVVMNGLGRAGEQINAQFERMPVTMSRAFDILGVSMTGFIGRLDQALGISQAIARAVQAAAAAVNGATAAITPLTPTQSVDADISASDARLAEIRAEMARLTGTAVGPSAIRRGTISRTMQETAAQAAGPDTRLADLQARLDAETRVMAQALERRNAIARQEQDQAEAEEATANARRTAAARAASTTAFNTTRDSLDRERKLREDHRLAIEVIDRGLIVGATNQAEATRLRDLANRQLEDGLKRLTGTQGRNNEAQREANDLAREYNTLRRDTSGVLTMNEADTRMAREITQQIRGTQADPAVRRREAAKEQEDARRDAERTANSIETAFAGAFTRAFESGADAGRSFLESIERGVKSLAATIASQLVFRMAVVPVVNSVGSSLGFGSNLLGMPSSPIGGLNFGGLFGGGSPVASAAGSASAAMQRGQQTVGLTGAGRITGLSGIMSYGGVSNTGWAGVDGFLNTTFSGQPSLAANIGAQTYNGLPVVDSISGSAATYGNVLGGGAAMLGGAYGIYSGIQKGGIGGAVGAVGGAAGMFGGAATMGLLGPALGALGPAGMIAAAVLSIAGALLPGQKPSGRGQEFRYDLGSGDVERNGLGGNRYSAENASQAELATRGIVDLANRLGQRLGGVRNDGQVAVGVTSSRGNGPGTLYLEVNNQRAQFANDEDGAKQLADRAAELLIGQLRDRAQGDYRSILNASGNSVEKLDENLTWYETTYKSLTGAADATSAFATQLKGLTDQWQASIDKANELGLATWRLNERRDEEIAKLYAQRDLQVRSFDLGLDLRAAQAAGSANAMAGAGTAQQVALLQFDLQAAQQIAQARETLEGLGLTSDEVTRRIARNEQVLGQERLAIIEQVAAAQRQLYEGAVSADQDWVIRAKRSEGDGLGADLIDFDRQSRVAVEQSKAAWQAAGMTAEDIAARMVWIEQALARERLAIVEQYAEKARAAEEQARAAEQSAAGSALSVVTSMRDYVRSLSTSDAAAGTVMDRYAAANDNFGEIYRLASGGDAASIAGLQGAAETYRALAREIYGGGQGYADAIQLIGDRLDGISGMGADALTQSFVRENARENTDRIVDALADLRRENASLRRDINMLMMRPAAA</sequence>
<dbReference type="EMBL" id="JAHCDA010000001">
    <property type="protein sequence ID" value="MBS7810539.1"/>
    <property type="molecule type" value="Genomic_DNA"/>
</dbReference>
<evidence type="ECO:0000259" key="4">
    <source>
        <dbReference type="Pfam" id="PF20155"/>
    </source>
</evidence>